<sequence>MNVYAITRATFCCQCANLVERQCHCLWHIDVAKDDNMCDRCFWIKEMGMFLRDFEPISLFRDTKKW</sequence>
<name>A0A8D9DLH5_BRACM</name>
<evidence type="ECO:0000313" key="2">
    <source>
        <dbReference type="Proteomes" id="UP000694005"/>
    </source>
</evidence>
<dbReference type="Proteomes" id="UP000694005">
    <property type="component" value="Chromosome A05"/>
</dbReference>
<gene>
    <name evidence="1" type="ORF">BRAPAZ1V2_A05P20040.2</name>
</gene>
<reference evidence="1 2" key="1">
    <citation type="submission" date="2021-07" db="EMBL/GenBank/DDBJ databases">
        <authorList>
            <consortium name="Genoscope - CEA"/>
            <person name="William W."/>
        </authorList>
    </citation>
    <scope>NUCLEOTIDE SEQUENCE [LARGE SCALE GENOMIC DNA]</scope>
</reference>
<dbReference type="EMBL" id="LS974621">
    <property type="protein sequence ID" value="CAG7875483.1"/>
    <property type="molecule type" value="Genomic_DNA"/>
</dbReference>
<dbReference type="Gramene" id="A05p20040.2_BraZ1">
    <property type="protein sequence ID" value="A05p20040.2_BraZ1.CDS"/>
    <property type="gene ID" value="A05g20040.2_BraZ1"/>
</dbReference>
<proteinExistence type="predicted"/>
<organism evidence="1 2">
    <name type="scientific">Brassica campestris</name>
    <name type="common">Field mustard</name>
    <dbReference type="NCBI Taxonomy" id="3711"/>
    <lineage>
        <taxon>Eukaryota</taxon>
        <taxon>Viridiplantae</taxon>
        <taxon>Streptophyta</taxon>
        <taxon>Embryophyta</taxon>
        <taxon>Tracheophyta</taxon>
        <taxon>Spermatophyta</taxon>
        <taxon>Magnoliopsida</taxon>
        <taxon>eudicotyledons</taxon>
        <taxon>Gunneridae</taxon>
        <taxon>Pentapetalae</taxon>
        <taxon>rosids</taxon>
        <taxon>malvids</taxon>
        <taxon>Brassicales</taxon>
        <taxon>Brassicaceae</taxon>
        <taxon>Brassiceae</taxon>
        <taxon>Brassica</taxon>
    </lineage>
</organism>
<accession>A0A8D9DLH5</accession>
<protein>
    <submittedName>
        <fullName evidence="1">Uncharacterized protein</fullName>
    </submittedName>
</protein>
<evidence type="ECO:0000313" key="1">
    <source>
        <dbReference type="EMBL" id="CAG7875483.1"/>
    </source>
</evidence>
<dbReference type="AlphaFoldDB" id="A0A8D9DLH5"/>